<feature type="transmembrane region" description="Helical" evidence="10">
    <location>
        <begin position="1441"/>
        <end position="1462"/>
    </location>
</feature>
<evidence type="ECO:0000256" key="4">
    <source>
        <dbReference type="ARBA" id="ARBA00022692"/>
    </source>
</evidence>
<dbReference type="InterPro" id="IPR034001">
    <property type="entry name" value="ABCG_PDR_1"/>
</dbReference>
<evidence type="ECO:0000313" key="13">
    <source>
        <dbReference type="Proteomes" id="UP000799302"/>
    </source>
</evidence>
<dbReference type="GO" id="GO:0140359">
    <property type="term" value="F:ABC-type transporter activity"/>
    <property type="evidence" value="ECO:0007669"/>
    <property type="project" value="InterPro"/>
</dbReference>
<feature type="transmembrane region" description="Helical" evidence="10">
    <location>
        <begin position="1289"/>
        <end position="1312"/>
    </location>
</feature>
<dbReference type="CDD" id="cd03233">
    <property type="entry name" value="ABCG_PDR_domain1"/>
    <property type="match status" value="1"/>
</dbReference>
<accession>A0A6A6TU96</accession>
<dbReference type="InterPro" id="IPR034003">
    <property type="entry name" value="ABCG_PDR_2"/>
</dbReference>
<evidence type="ECO:0000256" key="5">
    <source>
        <dbReference type="ARBA" id="ARBA00022741"/>
    </source>
</evidence>
<reference evidence="12" key="1">
    <citation type="journal article" date="2020" name="Stud. Mycol.">
        <title>101 Dothideomycetes genomes: a test case for predicting lifestyles and emergence of pathogens.</title>
        <authorList>
            <person name="Haridas S."/>
            <person name="Albert R."/>
            <person name="Binder M."/>
            <person name="Bloem J."/>
            <person name="Labutti K."/>
            <person name="Salamov A."/>
            <person name="Andreopoulos B."/>
            <person name="Baker S."/>
            <person name="Barry K."/>
            <person name="Bills G."/>
            <person name="Bluhm B."/>
            <person name="Cannon C."/>
            <person name="Castanera R."/>
            <person name="Culley D."/>
            <person name="Daum C."/>
            <person name="Ezra D."/>
            <person name="Gonzalez J."/>
            <person name="Henrissat B."/>
            <person name="Kuo A."/>
            <person name="Liang C."/>
            <person name="Lipzen A."/>
            <person name="Lutzoni F."/>
            <person name="Magnuson J."/>
            <person name="Mondo S."/>
            <person name="Nolan M."/>
            <person name="Ohm R."/>
            <person name="Pangilinan J."/>
            <person name="Park H.-J."/>
            <person name="Ramirez L."/>
            <person name="Alfaro M."/>
            <person name="Sun H."/>
            <person name="Tritt A."/>
            <person name="Yoshinaga Y."/>
            <person name="Zwiers L.-H."/>
            <person name="Turgeon B."/>
            <person name="Goodwin S."/>
            <person name="Spatafora J."/>
            <person name="Crous P."/>
            <person name="Grigoriev I."/>
        </authorList>
    </citation>
    <scope>NUCLEOTIDE SEQUENCE</scope>
    <source>
        <strain evidence="12">CBS 115976</strain>
    </source>
</reference>
<dbReference type="InterPro" id="IPR013525">
    <property type="entry name" value="ABC2_TM"/>
</dbReference>
<evidence type="ECO:0000256" key="9">
    <source>
        <dbReference type="SAM" id="MobiDB-lite"/>
    </source>
</evidence>
<dbReference type="PANTHER" id="PTHR19241">
    <property type="entry name" value="ATP-BINDING CASSETTE TRANSPORTER"/>
    <property type="match status" value="1"/>
</dbReference>
<proteinExistence type="inferred from homology"/>
<evidence type="ECO:0000256" key="10">
    <source>
        <dbReference type="SAM" id="Phobius"/>
    </source>
</evidence>
<dbReference type="CDD" id="cd03232">
    <property type="entry name" value="ABCG_PDR_domain2"/>
    <property type="match status" value="1"/>
</dbReference>
<dbReference type="InterPro" id="IPR029481">
    <property type="entry name" value="ABC_trans_N"/>
</dbReference>
<dbReference type="InterPro" id="IPR043926">
    <property type="entry name" value="ABCG_dom"/>
</dbReference>
<sequence length="1467" mass="163883">MATGNDLPQSPRDSVNSSSNDDDKKRRWSGASTPEAKSPTTFKSIEGGHINVQRAEEEFNQLNLELKASHQESIRQVPSNIQGYDLEKAGTKRTEAGEPFDLEKVLRGDKEESDAAGIKSKKIGVYWDDLTVRGLGGSKIYVQTFPSKCIQFFNYWPLIRRLIGLGKPGKEVDILKSFRGVVKPGEMVLVLGRPGSGCTSFLKVISNQRLGYTDVSGEVLYGSFDHKTFGKKYRGEAVYNAEDESNSMLPTLTVGQMLNFALNCRGGRPAGISQKDFKEKVITMLLRMFNIEHTRNTFVGGPFVRGVSGGERKRAAIAEMMVTKASLCCWDSPTRGLDASTAVDYVRSIRILCDIQHTTTFITAYQVSESIYREFDKVLVIDQGRQVYFGPAKQARAYFEGLGYLEQPRQTSADFCLGCLDPHERKFKSGRSASNVPSTPDSLSAAFDQSTISDALDSEMRQYRQTVDENDVEDFLTAVKQSKRHTSRDNVYSIPFWLQVWTLMKRQAILKWQDKFSLTVSWTTCLTIALILSTVWINLPETSAGAFIRGGVIFISFLFNGFQAFGELVGTMLGRPVVNKHRSYAFYRPSALWIAQIFIDGMFQSVLISCFSIMVYFSTGLVREPGAFFTFLITIFCGYLCMTVIFRTIGILSSDFDIAIRTASIMISLLVLTSGYPIQWHSQHVWLRWIFYINPAGLGFSSLMMNEFKRLNLRCVTGSLVPSGDGYNDINHQVCTLLGSIPGNPIVSGTEYIKQQFQFNPSSQWFHFGLIITLIVGFLSANVFLGEYLVFGGGGSTVTIFVKENAERKKLNNSLKDRKQARLNHEADTNQAANIQIASKSVLTWEGVNYDVPIPSGHKRILNNVFGYVKPGQLVALMGASGAGKTSLLDVLSARKNIGIISGDILLDGSKPGLAFQRGTSYAEQMDVLEPSVTVRESLRFSADLRQSYETPQSEKYQYVEEIISLLELEDIADAIIGSPEAGLPPNQRKLVTIGIELAAKPQLLLFLDEPTTGLDSQSAWNIARFLRKLTAVGQAVLCTIHQPNSALFQQFDRLLLLQKGGECVYFGDIGDDAYLLRDYFHRNGAICPPDANPAEWMLDCIGAGLTPRLGERDWGEVWTESPEFVQIKKDIIKIKQETENSSNQEGQAEYATPTWHQMKQVIKRQSKSFYRTPDYGLTRLFNHVVIALLGGLVFLNLDNSRSSLQDEVFLIFQFTVLPAIILAQVQPKYAIARQLAYREQASKSYRTIPFALSMTIAEIPYSLICAVGFFLPIYYIPGLRPEPSRAGYQFFMCLILENFAVCLGQMVAALTPTPKISALFNPPIMITFALFSGVTIPAPSMPAFWRDWLYYLDPFSHLISGMLVTQLHDTEVVCKGSELNTFTAPNGTNCGDYMKNFFARGGAGYLVDNATSSCQYCAYKVGDQFYEPLGYNFSHRWRDLGILACYIASSIVIMLLAARYLNFNRR</sequence>
<feature type="compositionally biased region" description="Polar residues" evidence="9">
    <location>
        <begin position="1"/>
        <end position="12"/>
    </location>
</feature>
<keyword evidence="4 10" id="KW-0812">Transmembrane</keyword>
<evidence type="ECO:0000256" key="6">
    <source>
        <dbReference type="ARBA" id="ARBA00022840"/>
    </source>
</evidence>
<feature type="transmembrane region" description="Helical" evidence="10">
    <location>
        <begin position="765"/>
        <end position="782"/>
    </location>
</feature>
<dbReference type="Pfam" id="PF14510">
    <property type="entry name" value="ABC_trans_N"/>
    <property type="match status" value="1"/>
</dbReference>
<evidence type="ECO:0000256" key="2">
    <source>
        <dbReference type="ARBA" id="ARBA00006012"/>
    </source>
</evidence>
<keyword evidence="6" id="KW-0067">ATP-binding</keyword>
<feature type="transmembrane region" description="Helical" evidence="10">
    <location>
        <begin position="627"/>
        <end position="646"/>
    </location>
</feature>
<feature type="transmembrane region" description="Helical" evidence="10">
    <location>
        <begin position="1181"/>
        <end position="1198"/>
    </location>
</feature>
<dbReference type="EMBL" id="MU004244">
    <property type="protein sequence ID" value="KAF2663639.1"/>
    <property type="molecule type" value="Genomic_DNA"/>
</dbReference>
<feature type="transmembrane region" description="Helical" evidence="10">
    <location>
        <begin position="1210"/>
        <end position="1228"/>
    </location>
</feature>
<feature type="region of interest" description="Disordered" evidence="9">
    <location>
        <begin position="1"/>
        <end position="47"/>
    </location>
</feature>
<keyword evidence="8 10" id="KW-0472">Membrane</keyword>
<feature type="transmembrane region" description="Helical" evidence="10">
    <location>
        <begin position="591"/>
        <end position="615"/>
    </location>
</feature>
<dbReference type="InterPro" id="IPR017871">
    <property type="entry name" value="ABC_transporter-like_CS"/>
</dbReference>
<dbReference type="GO" id="GO:0005524">
    <property type="term" value="F:ATP binding"/>
    <property type="evidence" value="ECO:0007669"/>
    <property type="project" value="UniProtKB-KW"/>
</dbReference>
<dbReference type="Pfam" id="PF06422">
    <property type="entry name" value="PDR_CDR"/>
    <property type="match status" value="1"/>
</dbReference>
<feature type="domain" description="ABC transporter" evidence="11">
    <location>
        <begin position="843"/>
        <end position="1085"/>
    </location>
</feature>
<evidence type="ECO:0000259" key="11">
    <source>
        <dbReference type="PROSITE" id="PS50893"/>
    </source>
</evidence>
<feature type="transmembrane region" description="Helical" evidence="10">
    <location>
        <begin position="516"/>
        <end position="539"/>
    </location>
</feature>
<dbReference type="GO" id="GO:0016887">
    <property type="term" value="F:ATP hydrolysis activity"/>
    <property type="evidence" value="ECO:0007669"/>
    <property type="project" value="InterPro"/>
</dbReference>
<evidence type="ECO:0000256" key="3">
    <source>
        <dbReference type="ARBA" id="ARBA00022448"/>
    </source>
</evidence>
<protein>
    <submittedName>
        <fullName evidence="12">ABC transporter</fullName>
    </submittedName>
</protein>
<evidence type="ECO:0000313" key="12">
    <source>
        <dbReference type="EMBL" id="KAF2663639.1"/>
    </source>
</evidence>
<dbReference type="PROSITE" id="PS00211">
    <property type="entry name" value="ABC_TRANSPORTER_1"/>
    <property type="match status" value="1"/>
</dbReference>
<name>A0A6A6TU96_9PEZI</name>
<feature type="transmembrane region" description="Helical" evidence="10">
    <location>
        <begin position="551"/>
        <end position="570"/>
    </location>
</feature>
<keyword evidence="5" id="KW-0547">Nucleotide-binding</keyword>
<dbReference type="OrthoDB" id="245989at2759"/>
<keyword evidence="7 10" id="KW-1133">Transmembrane helix</keyword>
<feature type="domain" description="ABC transporter" evidence="11">
    <location>
        <begin position="160"/>
        <end position="408"/>
    </location>
</feature>
<organism evidence="12 13">
    <name type="scientific">Microthyrium microscopicum</name>
    <dbReference type="NCBI Taxonomy" id="703497"/>
    <lineage>
        <taxon>Eukaryota</taxon>
        <taxon>Fungi</taxon>
        <taxon>Dikarya</taxon>
        <taxon>Ascomycota</taxon>
        <taxon>Pezizomycotina</taxon>
        <taxon>Dothideomycetes</taxon>
        <taxon>Dothideomycetes incertae sedis</taxon>
        <taxon>Microthyriales</taxon>
        <taxon>Microthyriaceae</taxon>
        <taxon>Microthyrium</taxon>
    </lineage>
</organism>
<dbReference type="Pfam" id="PF00005">
    <property type="entry name" value="ABC_tran"/>
    <property type="match status" value="2"/>
</dbReference>
<feature type="transmembrane region" description="Helical" evidence="10">
    <location>
        <begin position="658"/>
        <end position="679"/>
    </location>
</feature>
<comment type="subcellular location">
    <subcellularLocation>
        <location evidence="1">Membrane</location>
        <topology evidence="1">Multi-pass membrane protein</topology>
    </subcellularLocation>
</comment>
<evidence type="ECO:0000256" key="7">
    <source>
        <dbReference type="ARBA" id="ARBA00022989"/>
    </source>
</evidence>
<dbReference type="Pfam" id="PF19055">
    <property type="entry name" value="ABC2_membrane_7"/>
    <property type="match status" value="1"/>
</dbReference>
<feature type="transmembrane region" description="Helical" evidence="10">
    <location>
        <begin position="1249"/>
        <end position="1277"/>
    </location>
</feature>
<keyword evidence="3" id="KW-0813">Transport</keyword>
<dbReference type="SMART" id="SM00382">
    <property type="entry name" value="AAA"/>
    <property type="match status" value="2"/>
</dbReference>
<dbReference type="InterPro" id="IPR010929">
    <property type="entry name" value="PDR_CDR_ABC"/>
</dbReference>
<dbReference type="InterPro" id="IPR003593">
    <property type="entry name" value="AAA+_ATPase"/>
</dbReference>
<dbReference type="Pfam" id="PF01061">
    <property type="entry name" value="ABC2_membrane"/>
    <property type="match status" value="2"/>
</dbReference>
<evidence type="ECO:0000256" key="1">
    <source>
        <dbReference type="ARBA" id="ARBA00004141"/>
    </source>
</evidence>
<feature type="transmembrane region" description="Helical" evidence="10">
    <location>
        <begin position="685"/>
        <end position="704"/>
    </location>
</feature>
<dbReference type="PROSITE" id="PS50893">
    <property type="entry name" value="ABC_TRANSPORTER_2"/>
    <property type="match status" value="2"/>
</dbReference>
<dbReference type="InterPro" id="IPR003439">
    <property type="entry name" value="ABC_transporter-like_ATP-bd"/>
</dbReference>
<feature type="transmembrane region" description="Helical" evidence="10">
    <location>
        <begin position="1324"/>
        <end position="1346"/>
    </location>
</feature>
<dbReference type="SUPFAM" id="SSF52540">
    <property type="entry name" value="P-loop containing nucleoside triphosphate hydrolases"/>
    <property type="match status" value="2"/>
</dbReference>
<comment type="similarity">
    <text evidence="2">Belongs to the ABC transporter superfamily. ABCG family. PDR (TC 3.A.1.205) subfamily.</text>
</comment>
<dbReference type="Gene3D" id="3.40.50.300">
    <property type="entry name" value="P-loop containing nucleotide triphosphate hydrolases"/>
    <property type="match status" value="2"/>
</dbReference>
<dbReference type="InterPro" id="IPR027417">
    <property type="entry name" value="P-loop_NTPase"/>
</dbReference>
<dbReference type="FunFam" id="3.40.50.300:FF:000054">
    <property type="entry name" value="ABC multidrug transporter atrF"/>
    <property type="match status" value="1"/>
</dbReference>
<dbReference type="GO" id="GO:0016020">
    <property type="term" value="C:membrane"/>
    <property type="evidence" value="ECO:0007669"/>
    <property type="project" value="UniProtKB-SubCell"/>
</dbReference>
<evidence type="ECO:0000256" key="8">
    <source>
        <dbReference type="ARBA" id="ARBA00023136"/>
    </source>
</evidence>
<dbReference type="Proteomes" id="UP000799302">
    <property type="component" value="Unassembled WGS sequence"/>
</dbReference>
<gene>
    <name evidence="12" type="ORF">BT63DRAFT_379479</name>
</gene>
<keyword evidence="13" id="KW-1185">Reference proteome</keyword>